<keyword evidence="6" id="KW-1185">Reference proteome</keyword>
<dbReference type="PROSITE" id="PS51257">
    <property type="entry name" value="PROKAR_LIPOPROTEIN"/>
    <property type="match status" value="1"/>
</dbReference>
<feature type="region of interest" description="Disordered" evidence="2">
    <location>
        <begin position="26"/>
        <end position="80"/>
    </location>
</feature>
<reference evidence="5 6" key="1">
    <citation type="submission" date="2019-11" db="EMBL/GenBank/DDBJ databases">
        <authorList>
            <person name="Jiang L.-Q."/>
        </authorList>
    </citation>
    <scope>NUCLEOTIDE SEQUENCE [LARGE SCALE GENOMIC DNA]</scope>
    <source>
        <strain evidence="5 6">YIM 132087</strain>
    </source>
</reference>
<dbReference type="InterPro" id="IPR050904">
    <property type="entry name" value="Adhesion/Biosynth-related"/>
</dbReference>
<evidence type="ECO:0000313" key="5">
    <source>
        <dbReference type="EMBL" id="MTD16048.1"/>
    </source>
</evidence>
<protein>
    <submittedName>
        <fullName evidence="5">Fasciclin domain-containing protein</fullName>
    </submittedName>
</protein>
<dbReference type="Proteomes" id="UP000460221">
    <property type="component" value="Unassembled WGS sequence"/>
</dbReference>
<dbReference type="GO" id="GO:0007155">
    <property type="term" value="P:cell adhesion"/>
    <property type="evidence" value="ECO:0007669"/>
    <property type="project" value="TreeGrafter"/>
</dbReference>
<dbReference type="Gene3D" id="2.30.180.10">
    <property type="entry name" value="FAS1 domain"/>
    <property type="match status" value="1"/>
</dbReference>
<dbReference type="GO" id="GO:0050839">
    <property type="term" value="F:cell adhesion molecule binding"/>
    <property type="evidence" value="ECO:0007669"/>
    <property type="project" value="TreeGrafter"/>
</dbReference>
<dbReference type="PANTHER" id="PTHR10900:SF77">
    <property type="entry name" value="FI19380P1"/>
    <property type="match status" value="1"/>
</dbReference>
<evidence type="ECO:0000256" key="1">
    <source>
        <dbReference type="ARBA" id="ARBA00022729"/>
    </source>
</evidence>
<dbReference type="GO" id="GO:0005615">
    <property type="term" value="C:extracellular space"/>
    <property type="evidence" value="ECO:0007669"/>
    <property type="project" value="TreeGrafter"/>
</dbReference>
<evidence type="ECO:0000256" key="3">
    <source>
        <dbReference type="SAM" id="SignalP"/>
    </source>
</evidence>
<evidence type="ECO:0000259" key="4">
    <source>
        <dbReference type="PROSITE" id="PS50213"/>
    </source>
</evidence>
<feature type="chain" id="PRO_5039674596" evidence="3">
    <location>
        <begin position="22"/>
        <end position="246"/>
    </location>
</feature>
<dbReference type="SUPFAM" id="SSF82153">
    <property type="entry name" value="FAS1 domain"/>
    <property type="match status" value="1"/>
</dbReference>
<dbReference type="SMART" id="SM00554">
    <property type="entry name" value="FAS1"/>
    <property type="match status" value="1"/>
</dbReference>
<dbReference type="PANTHER" id="PTHR10900">
    <property type="entry name" value="PERIOSTIN-RELATED"/>
    <property type="match status" value="1"/>
</dbReference>
<dbReference type="GO" id="GO:0031012">
    <property type="term" value="C:extracellular matrix"/>
    <property type="evidence" value="ECO:0007669"/>
    <property type="project" value="TreeGrafter"/>
</dbReference>
<gene>
    <name evidence="5" type="ORF">GIS00_19100</name>
</gene>
<name>A0A7K1FPH2_9ACTN</name>
<dbReference type="GO" id="GO:0030198">
    <property type="term" value="P:extracellular matrix organization"/>
    <property type="evidence" value="ECO:0007669"/>
    <property type="project" value="TreeGrafter"/>
</dbReference>
<keyword evidence="1 3" id="KW-0732">Signal</keyword>
<dbReference type="PROSITE" id="PS50213">
    <property type="entry name" value="FAS1"/>
    <property type="match status" value="1"/>
</dbReference>
<organism evidence="5 6">
    <name type="scientific">Nakamurella alba</name>
    <dbReference type="NCBI Taxonomy" id="2665158"/>
    <lineage>
        <taxon>Bacteria</taxon>
        <taxon>Bacillati</taxon>
        <taxon>Actinomycetota</taxon>
        <taxon>Actinomycetes</taxon>
        <taxon>Nakamurellales</taxon>
        <taxon>Nakamurellaceae</taxon>
        <taxon>Nakamurella</taxon>
    </lineage>
</organism>
<dbReference type="EMBL" id="WLYK01000008">
    <property type="protein sequence ID" value="MTD16048.1"/>
    <property type="molecule type" value="Genomic_DNA"/>
</dbReference>
<sequence>MMLLKRLAAFAAAGALTLTLAACGSDSGTGASSTTMAPATTSAMTSEMTSEMSSEPMTSDMSSEPMTSDMGSSSMGSSAMEGASLVGPGCADYAAAVPTGAGSVEGMAQDPVATAASNNPLLTTLVAAVSGKLNPKVDLVSTLNSAEFTVFAPVDDAFGKIDAATIDKLKTDDALLSKILTYHVVPGRLDPSQVVGEHKTVEGGTVTVTGSGDSLKVNDASVICGGVSTKNATVYLIDTVLMPPAS</sequence>
<evidence type="ECO:0000313" key="6">
    <source>
        <dbReference type="Proteomes" id="UP000460221"/>
    </source>
</evidence>
<dbReference type="AlphaFoldDB" id="A0A7K1FPH2"/>
<dbReference type="InterPro" id="IPR000782">
    <property type="entry name" value="FAS1_domain"/>
</dbReference>
<dbReference type="Pfam" id="PF02469">
    <property type="entry name" value="Fasciclin"/>
    <property type="match status" value="1"/>
</dbReference>
<feature type="signal peptide" evidence="3">
    <location>
        <begin position="1"/>
        <end position="21"/>
    </location>
</feature>
<comment type="caution">
    <text evidence="5">The sequence shown here is derived from an EMBL/GenBank/DDBJ whole genome shotgun (WGS) entry which is preliminary data.</text>
</comment>
<dbReference type="InterPro" id="IPR036378">
    <property type="entry name" value="FAS1_dom_sf"/>
</dbReference>
<accession>A0A7K1FPH2</accession>
<feature type="domain" description="FAS1" evidence="4">
    <location>
        <begin position="109"/>
        <end position="241"/>
    </location>
</feature>
<evidence type="ECO:0000256" key="2">
    <source>
        <dbReference type="SAM" id="MobiDB-lite"/>
    </source>
</evidence>
<proteinExistence type="predicted"/>
<dbReference type="FunFam" id="2.30.180.10:FF:000019">
    <property type="entry name" value="Cell surface lipoprotein"/>
    <property type="match status" value="1"/>
</dbReference>
<dbReference type="RefSeq" id="WP_154770028.1">
    <property type="nucleotide sequence ID" value="NZ_WLYK01000008.1"/>
</dbReference>